<evidence type="ECO:0000256" key="3">
    <source>
        <dbReference type="ARBA" id="ARBA00022705"/>
    </source>
</evidence>
<dbReference type="GO" id="GO:0003688">
    <property type="term" value="F:DNA replication origin binding"/>
    <property type="evidence" value="ECO:0007669"/>
    <property type="project" value="TreeGrafter"/>
</dbReference>
<evidence type="ECO:0000259" key="7">
    <source>
        <dbReference type="Pfam" id="PF13191"/>
    </source>
</evidence>
<dbReference type="Gene3D" id="3.40.50.300">
    <property type="entry name" value="P-loop containing nucleotide triphosphate hydrolases"/>
    <property type="match status" value="1"/>
</dbReference>
<feature type="domain" description="Orc1-like AAA ATPase" evidence="7">
    <location>
        <begin position="423"/>
        <end position="583"/>
    </location>
</feature>
<dbReference type="Pfam" id="PF14629">
    <property type="entry name" value="ORC4_C"/>
    <property type="match status" value="1"/>
</dbReference>
<sequence>MTVHGVSPRSAKRRKIDHPDPHGPSSAPQAVQTFKDAILGRFLPFGYNAQRPRATTENAFVEDSQGPASSDAGTEPNAMDIDSFANPARDELPHEENDVLETPSKSKRSLRAKNRQLMHEVDTTNDDGGGTIASPSKSKRKKYRAQSRPLQKDASTPDDKLEGEARDYEGYGPGAEGALAVGTGDPPGSEAAAESELGTSDLKVGTEHREAIPGTTGSQRQGEPDDTMKDAVGENKSDNGDSANHRRGRPSGRKLRKPRRYSTEMAASITLQHTPQASSGPPRGRKKKASAVVTIAEPEDELQFGFKDIPNNLGPLKDVQPIEVPQLGFVRPGDAMQVEEPAITTMKKRGKPPKAVSDTPLTPRGPRTFPADQPVLLDDSRIYANEDYESLRISLKEEGGEESLAALKKHILEGLTGKRRLSLVGLDAEYQKVRQLVEQTVVAGEGNSMLVIGARGTAKTNLVETVLSDLAVLHRDDFYVVRLNGFIHTDDKLALREIWRQLGREMEVEDDTMGFRSSYADTLASLLALLSHPAELADFSTDQAAKSVIFVMDEFDLFTTHPRQTLLYNLFDIAQSRKAPIAVLGLTTRVDVVESLEKRVKSRFSHRYVHLSLPKSFSAFQNICKSTLMVHGISFGPDVCHENFLPCSPHFSKVQHAWNNYISTLFSHSSPLNPHLLRTYHLTKSIPSFLATSLVPLLSLSPTSIPTSASFLSNPLTPPDSKLHLLCGLSDLSLSLLIAAARLDVILDTDVCNFNMAYDEYQQLASRVKVQSSAAGAVAVGTGIKNEYWGSVY</sequence>
<feature type="compositionally biased region" description="Basic and acidic residues" evidence="6">
    <location>
        <begin position="155"/>
        <end position="169"/>
    </location>
</feature>
<feature type="region of interest" description="Disordered" evidence="6">
    <location>
        <begin position="54"/>
        <end position="292"/>
    </location>
</feature>
<dbReference type="GO" id="GO:0006270">
    <property type="term" value="P:DNA replication initiation"/>
    <property type="evidence" value="ECO:0007669"/>
    <property type="project" value="TreeGrafter"/>
</dbReference>
<feature type="compositionally biased region" description="Basic and acidic residues" evidence="6">
    <location>
        <begin position="222"/>
        <end position="239"/>
    </location>
</feature>
<feature type="region of interest" description="Disordered" evidence="6">
    <location>
        <begin position="345"/>
        <end position="369"/>
    </location>
</feature>
<dbReference type="InterPro" id="IPR041664">
    <property type="entry name" value="AAA_16"/>
</dbReference>
<evidence type="ECO:0000256" key="6">
    <source>
        <dbReference type="SAM" id="MobiDB-lite"/>
    </source>
</evidence>
<feature type="compositionally biased region" description="Basic residues" evidence="6">
    <location>
        <begin position="105"/>
        <end position="116"/>
    </location>
</feature>
<keyword evidence="4" id="KW-0238">DNA-binding</keyword>
<evidence type="ECO:0000256" key="5">
    <source>
        <dbReference type="ARBA" id="ARBA00023242"/>
    </source>
</evidence>
<comment type="similarity">
    <text evidence="2">Belongs to the ORC4 family.</text>
</comment>
<organism evidence="9 10">
    <name type="scientific">Lasallia pustulata</name>
    <dbReference type="NCBI Taxonomy" id="136370"/>
    <lineage>
        <taxon>Eukaryota</taxon>
        <taxon>Fungi</taxon>
        <taxon>Dikarya</taxon>
        <taxon>Ascomycota</taxon>
        <taxon>Pezizomycotina</taxon>
        <taxon>Lecanoromycetes</taxon>
        <taxon>OSLEUM clade</taxon>
        <taxon>Umbilicariomycetidae</taxon>
        <taxon>Umbilicariales</taxon>
        <taxon>Umbilicariaceae</taxon>
        <taxon>Lasallia</taxon>
    </lineage>
</organism>
<dbReference type="Proteomes" id="UP000192927">
    <property type="component" value="Unassembled WGS sequence"/>
</dbReference>
<comment type="subcellular location">
    <subcellularLocation>
        <location evidence="1">Nucleus</location>
    </subcellularLocation>
</comment>
<dbReference type="GO" id="GO:0005664">
    <property type="term" value="C:nuclear origin of replication recognition complex"/>
    <property type="evidence" value="ECO:0007669"/>
    <property type="project" value="TreeGrafter"/>
</dbReference>
<dbReference type="PANTHER" id="PTHR12087:SF0">
    <property type="entry name" value="ORIGIN RECOGNITION COMPLEX SUBUNIT 4"/>
    <property type="match status" value="1"/>
</dbReference>
<keyword evidence="3" id="KW-0235">DNA replication</keyword>
<proteinExistence type="inferred from homology"/>
<evidence type="ECO:0000259" key="8">
    <source>
        <dbReference type="Pfam" id="PF14629"/>
    </source>
</evidence>
<dbReference type="FunFam" id="3.40.50.300:FF:001597">
    <property type="entry name" value="Origin recognition complex subunit Orc4"/>
    <property type="match status" value="1"/>
</dbReference>
<dbReference type="PANTHER" id="PTHR12087">
    <property type="entry name" value="ORIGIN RECOGNITION COMPLEX SUBUNIT 4"/>
    <property type="match status" value="1"/>
</dbReference>
<evidence type="ECO:0000313" key="9">
    <source>
        <dbReference type="EMBL" id="SLM34549.1"/>
    </source>
</evidence>
<feature type="region of interest" description="Disordered" evidence="6">
    <location>
        <begin position="1"/>
        <end position="29"/>
    </location>
</feature>
<dbReference type="InterPro" id="IPR027417">
    <property type="entry name" value="P-loop_NTPase"/>
</dbReference>
<keyword evidence="10" id="KW-1185">Reference proteome</keyword>
<protein>
    <submittedName>
        <fullName evidence="9">Origin recognition complex subunit</fullName>
    </submittedName>
</protein>
<dbReference type="EMBL" id="FWEW01000340">
    <property type="protein sequence ID" value="SLM34549.1"/>
    <property type="molecule type" value="Genomic_DNA"/>
</dbReference>
<accession>A0A1W5CV46</accession>
<name>A0A1W5CV46_9LECA</name>
<feature type="compositionally biased region" description="Basic residues" evidence="6">
    <location>
        <begin position="245"/>
        <end position="260"/>
    </location>
</feature>
<dbReference type="InterPro" id="IPR032705">
    <property type="entry name" value="ORC4_C"/>
</dbReference>
<evidence type="ECO:0000313" key="10">
    <source>
        <dbReference type="Proteomes" id="UP000192927"/>
    </source>
</evidence>
<dbReference type="InterPro" id="IPR016527">
    <property type="entry name" value="ORC4"/>
</dbReference>
<feature type="compositionally biased region" description="Polar residues" evidence="6">
    <location>
        <begin position="269"/>
        <end position="279"/>
    </location>
</feature>
<dbReference type="SUPFAM" id="SSF52540">
    <property type="entry name" value="P-loop containing nucleoside triphosphate hydrolases"/>
    <property type="match status" value="1"/>
</dbReference>
<keyword evidence="5" id="KW-0539">Nucleus</keyword>
<feature type="compositionally biased region" description="Basic and acidic residues" evidence="6">
    <location>
        <begin position="88"/>
        <end position="97"/>
    </location>
</feature>
<dbReference type="Pfam" id="PF13191">
    <property type="entry name" value="AAA_16"/>
    <property type="match status" value="1"/>
</dbReference>
<evidence type="ECO:0000256" key="1">
    <source>
        <dbReference type="ARBA" id="ARBA00004123"/>
    </source>
</evidence>
<dbReference type="AlphaFoldDB" id="A0A1W5CV46"/>
<feature type="domain" description="Origin recognition complex subunit 4 C-terminal" evidence="8">
    <location>
        <begin position="623"/>
        <end position="784"/>
    </location>
</feature>
<reference evidence="10" key="1">
    <citation type="submission" date="2017-03" db="EMBL/GenBank/DDBJ databases">
        <authorList>
            <person name="Sharma R."/>
            <person name="Thines M."/>
        </authorList>
    </citation>
    <scope>NUCLEOTIDE SEQUENCE [LARGE SCALE GENOMIC DNA]</scope>
</reference>
<evidence type="ECO:0000256" key="2">
    <source>
        <dbReference type="ARBA" id="ARBA00005334"/>
    </source>
</evidence>
<evidence type="ECO:0000256" key="4">
    <source>
        <dbReference type="ARBA" id="ARBA00023125"/>
    </source>
</evidence>